<dbReference type="STRING" id="216942.SLITO_v1c01240"/>
<protein>
    <recommendedName>
        <fullName evidence="5">Transmembrane protein</fullName>
    </recommendedName>
</protein>
<dbReference type="AlphaFoldDB" id="A0A0K1W132"/>
<dbReference type="Proteomes" id="UP000067476">
    <property type="component" value="Chromosome"/>
</dbReference>
<dbReference type="PATRIC" id="fig|216942.3.peg.124"/>
<name>A0A0K1W132_9MOLU</name>
<accession>A0A0K1W132</accession>
<keyword evidence="1" id="KW-0812">Transmembrane</keyword>
<sequence length="228" mass="26160">MKKLLSIFGFISITSMTASNFVASKNLDNNINSIKNNKIQELNFNEKQDDKQSEIILKNSLYLSDGLINIDFEKLSLNDFKYFETIDKNDLLKTIDWMYKLGFISYENNEFSFNDKIYLNLSLIKNVSFPDNDIDFSKCEAWVESHWYWAGGWKLHFNNYLTNVISELVDNLSLLTSILSLIPSIGQVATVAGVFLAALGYAIKMANKNQYGVYIFFQIIVPLYIASN</sequence>
<feature type="signal peptide" evidence="2">
    <location>
        <begin position="1"/>
        <end position="18"/>
    </location>
</feature>
<evidence type="ECO:0000313" key="4">
    <source>
        <dbReference type="Proteomes" id="UP000067476"/>
    </source>
</evidence>
<feature type="transmembrane region" description="Helical" evidence="1">
    <location>
        <begin position="211"/>
        <end position="227"/>
    </location>
</feature>
<feature type="transmembrane region" description="Helical" evidence="1">
    <location>
        <begin position="174"/>
        <end position="199"/>
    </location>
</feature>
<evidence type="ECO:0008006" key="5">
    <source>
        <dbReference type="Google" id="ProtNLM"/>
    </source>
</evidence>
<keyword evidence="4" id="KW-1185">Reference proteome</keyword>
<dbReference type="EMBL" id="CP012357">
    <property type="protein sequence ID" value="AKX33792.1"/>
    <property type="molecule type" value="Genomic_DNA"/>
</dbReference>
<evidence type="ECO:0000313" key="3">
    <source>
        <dbReference type="EMBL" id="AKX33792.1"/>
    </source>
</evidence>
<gene>
    <name evidence="3" type="ORF">SLITO_v1c01240</name>
</gene>
<feature type="chain" id="PRO_5005470763" description="Transmembrane protein" evidence="2">
    <location>
        <begin position="19"/>
        <end position="228"/>
    </location>
</feature>
<reference evidence="3 4" key="1">
    <citation type="journal article" date="2015" name="Genome Announc.">
        <title>Complete Genome Sequence of Spiroplasma litorale TN-1T (DSM 21781), a Bacterium Isolated from a Green-Eyed Horsefly (Tabanus nigrovittatus).</title>
        <authorList>
            <person name="Lo W.S."/>
            <person name="Lai Y.C."/>
            <person name="Lien Y.W."/>
            <person name="Wang T.H."/>
            <person name="Kuo C.H."/>
        </authorList>
    </citation>
    <scope>NUCLEOTIDE SEQUENCE [LARGE SCALE GENOMIC DNA]</scope>
    <source>
        <strain evidence="3 4">TN-1</strain>
    </source>
</reference>
<proteinExistence type="predicted"/>
<dbReference type="KEGG" id="sll:SLITO_v1c01240"/>
<keyword evidence="1" id="KW-0472">Membrane</keyword>
<keyword evidence="1" id="KW-1133">Transmembrane helix</keyword>
<evidence type="ECO:0000256" key="1">
    <source>
        <dbReference type="SAM" id="Phobius"/>
    </source>
</evidence>
<dbReference type="RefSeq" id="WP_075057888.1">
    <property type="nucleotide sequence ID" value="NZ_CP012357.1"/>
</dbReference>
<keyword evidence="2" id="KW-0732">Signal</keyword>
<evidence type="ECO:0000256" key="2">
    <source>
        <dbReference type="SAM" id="SignalP"/>
    </source>
</evidence>
<organism evidence="3 4">
    <name type="scientific">Spiroplasma litorale</name>
    <dbReference type="NCBI Taxonomy" id="216942"/>
    <lineage>
        <taxon>Bacteria</taxon>
        <taxon>Bacillati</taxon>
        <taxon>Mycoplasmatota</taxon>
        <taxon>Mollicutes</taxon>
        <taxon>Entomoplasmatales</taxon>
        <taxon>Spiroplasmataceae</taxon>
        <taxon>Spiroplasma</taxon>
    </lineage>
</organism>